<protein>
    <submittedName>
        <fullName evidence="3">Tripartite tricarboxylate transporter substrate binding protein</fullName>
    </submittedName>
</protein>
<dbReference type="Pfam" id="PF03401">
    <property type="entry name" value="TctC"/>
    <property type="match status" value="1"/>
</dbReference>
<feature type="signal peptide" evidence="2">
    <location>
        <begin position="1"/>
        <end position="28"/>
    </location>
</feature>
<sequence length="337" mass="34236">MTQAPGKRTARPGAVLGLTAALSLSVAACGGNLSGGAAGGEFPSGPITIAVGQDPGGSTDLIARALAEGLTDDLGVAAPVVNTPGANGALAANEVAGQEPDGQNLLVINASLTAITPLAVSEDEAVAIDDFEVVAGISRDDYVLVSSPASGLETLADLEDAGDDLKFGTTGVGTGSQLAQELLFNQAGISGTAVPFNSGAPTLTAVLGDQVDVAAIQLGEAIGQIEAGELNALLTFSAERNEFLGDTPTAVEEGYEVEVAQYRALVAPSGTPDDVLERLREASEAAFATEQYRAFNEDNLLTAHEIPGDQVVEEWTASLESYRSMTEEYGIDLGGSQ</sequence>
<gene>
    <name evidence="3" type="ORF">Q8A49_05895</name>
</gene>
<evidence type="ECO:0000313" key="4">
    <source>
        <dbReference type="Proteomes" id="UP001348641"/>
    </source>
</evidence>
<dbReference type="SUPFAM" id="SSF53850">
    <property type="entry name" value="Periplasmic binding protein-like II"/>
    <property type="match status" value="1"/>
</dbReference>
<organism evidence="3 4">
    <name type="scientific">Nocardiopsis tropica</name>
    <dbReference type="NCBI Taxonomy" id="109330"/>
    <lineage>
        <taxon>Bacteria</taxon>
        <taxon>Bacillati</taxon>
        <taxon>Actinomycetota</taxon>
        <taxon>Actinomycetes</taxon>
        <taxon>Streptosporangiales</taxon>
        <taxon>Nocardiopsidaceae</taxon>
        <taxon>Nocardiopsis</taxon>
    </lineage>
</organism>
<accession>A0ABU7KL68</accession>
<dbReference type="Gene3D" id="3.40.190.150">
    <property type="entry name" value="Bordetella uptake gene, domain 1"/>
    <property type="match status" value="1"/>
</dbReference>
<reference evidence="3 4" key="1">
    <citation type="submission" date="2023-07" db="EMBL/GenBank/DDBJ databases">
        <authorList>
            <person name="Girao M."/>
            <person name="Carvalho M.F."/>
        </authorList>
    </citation>
    <scope>NUCLEOTIDE SEQUENCE [LARGE SCALE GENOMIC DNA]</scope>
    <source>
        <strain evidence="3 4">66/93</strain>
    </source>
</reference>
<dbReference type="InterPro" id="IPR042100">
    <property type="entry name" value="Bug_dom1"/>
</dbReference>
<evidence type="ECO:0000256" key="1">
    <source>
        <dbReference type="ARBA" id="ARBA00006987"/>
    </source>
</evidence>
<dbReference type="PANTHER" id="PTHR42928:SF5">
    <property type="entry name" value="BLR1237 PROTEIN"/>
    <property type="match status" value="1"/>
</dbReference>
<comment type="caution">
    <text evidence="3">The sequence shown here is derived from an EMBL/GenBank/DDBJ whole genome shotgun (WGS) entry which is preliminary data.</text>
</comment>
<evidence type="ECO:0000313" key="3">
    <source>
        <dbReference type="EMBL" id="MEE2050027.1"/>
    </source>
</evidence>
<dbReference type="PANTHER" id="PTHR42928">
    <property type="entry name" value="TRICARBOXYLATE-BINDING PROTEIN"/>
    <property type="match status" value="1"/>
</dbReference>
<name>A0ABU7KL68_9ACTN</name>
<dbReference type="Proteomes" id="UP001348641">
    <property type="component" value="Unassembled WGS sequence"/>
</dbReference>
<feature type="chain" id="PRO_5046041283" evidence="2">
    <location>
        <begin position="29"/>
        <end position="337"/>
    </location>
</feature>
<keyword evidence="2" id="KW-0732">Signal</keyword>
<dbReference type="Gene3D" id="3.40.190.10">
    <property type="entry name" value="Periplasmic binding protein-like II"/>
    <property type="match status" value="1"/>
</dbReference>
<dbReference type="PIRSF" id="PIRSF017082">
    <property type="entry name" value="YflP"/>
    <property type="match status" value="1"/>
</dbReference>
<evidence type="ECO:0000256" key="2">
    <source>
        <dbReference type="SAM" id="SignalP"/>
    </source>
</evidence>
<comment type="similarity">
    <text evidence="1">Belongs to the UPF0065 (bug) family.</text>
</comment>
<dbReference type="PROSITE" id="PS51257">
    <property type="entry name" value="PROKAR_LIPOPROTEIN"/>
    <property type="match status" value="1"/>
</dbReference>
<dbReference type="InterPro" id="IPR005064">
    <property type="entry name" value="BUG"/>
</dbReference>
<dbReference type="EMBL" id="JAUUCC010000010">
    <property type="protein sequence ID" value="MEE2050027.1"/>
    <property type="molecule type" value="Genomic_DNA"/>
</dbReference>
<proteinExistence type="inferred from homology"/>
<dbReference type="RefSeq" id="WP_330157272.1">
    <property type="nucleotide sequence ID" value="NZ_BAAAJA010000018.1"/>
</dbReference>
<dbReference type="CDD" id="cd07012">
    <property type="entry name" value="PBP2_Bug_TTT"/>
    <property type="match status" value="1"/>
</dbReference>